<evidence type="ECO:0000256" key="1">
    <source>
        <dbReference type="SAM" id="MobiDB-lite"/>
    </source>
</evidence>
<accession>A0A225UU17</accession>
<reference evidence="3" key="1">
    <citation type="submission" date="2017-03" db="EMBL/GenBank/DDBJ databases">
        <title>Phytopthora megakarya and P. palmivora, two closely related causual agents of cacao black pod achieved similar genome size and gene model numbers by different mechanisms.</title>
        <authorList>
            <person name="Ali S."/>
            <person name="Shao J."/>
            <person name="Larry D.J."/>
            <person name="Kronmiller B."/>
            <person name="Shen D."/>
            <person name="Strem M.D."/>
            <person name="Melnick R.L."/>
            <person name="Guiltinan M.J."/>
            <person name="Tyler B.M."/>
            <person name="Meinhardt L.W."/>
            <person name="Bailey B.A."/>
        </authorList>
    </citation>
    <scope>NUCLEOTIDE SEQUENCE [LARGE SCALE GENOMIC DNA]</scope>
    <source>
        <strain evidence="3">zdho120</strain>
    </source>
</reference>
<proteinExistence type="predicted"/>
<dbReference type="AlphaFoldDB" id="A0A225UU17"/>
<gene>
    <name evidence="2" type="ORF">PHMEG_00033136</name>
</gene>
<feature type="region of interest" description="Disordered" evidence="1">
    <location>
        <begin position="116"/>
        <end position="187"/>
    </location>
</feature>
<evidence type="ECO:0000313" key="3">
    <source>
        <dbReference type="Proteomes" id="UP000198211"/>
    </source>
</evidence>
<organism evidence="2 3">
    <name type="scientific">Phytophthora megakarya</name>
    <dbReference type="NCBI Taxonomy" id="4795"/>
    <lineage>
        <taxon>Eukaryota</taxon>
        <taxon>Sar</taxon>
        <taxon>Stramenopiles</taxon>
        <taxon>Oomycota</taxon>
        <taxon>Peronosporomycetes</taxon>
        <taxon>Peronosporales</taxon>
        <taxon>Peronosporaceae</taxon>
        <taxon>Phytophthora</taxon>
    </lineage>
</organism>
<dbReference type="OrthoDB" id="121783at2759"/>
<protein>
    <recommendedName>
        <fullName evidence="4">PiggyBac transposable element-derived protein 4 C-terminal zinc-ribbon domain-containing protein</fullName>
    </recommendedName>
</protein>
<dbReference type="Proteomes" id="UP000198211">
    <property type="component" value="Unassembled WGS sequence"/>
</dbReference>
<evidence type="ECO:0008006" key="4">
    <source>
        <dbReference type="Google" id="ProtNLM"/>
    </source>
</evidence>
<keyword evidence="3" id="KW-1185">Reference proteome</keyword>
<evidence type="ECO:0000313" key="2">
    <source>
        <dbReference type="EMBL" id="OWY96570.1"/>
    </source>
</evidence>
<sequence length="187" mass="21018">MLDADLCCDLQILSPGSTMPTASSNAIPPEHRLMEFPDWVQIREGFRKRPQHQCKVCSIRKTKIGQRSATRFYCEACSEGNKHVYLCDHIRPGNYRNNTATCHQIWHLMWKNGAERPAPRVGRGIQMRALGKKRRRRRKEGESKSNVAGDAEAGDSEDGASTAEEHKETDGDNDEVSADSDMGAFEL</sequence>
<comment type="caution">
    <text evidence="2">The sequence shown here is derived from an EMBL/GenBank/DDBJ whole genome shotgun (WGS) entry which is preliminary data.</text>
</comment>
<name>A0A225UU17_9STRA</name>
<dbReference type="EMBL" id="NBNE01011469">
    <property type="protein sequence ID" value="OWY96570.1"/>
    <property type="molecule type" value="Genomic_DNA"/>
</dbReference>